<feature type="region of interest" description="Disordered" evidence="1">
    <location>
        <begin position="1"/>
        <end position="30"/>
    </location>
</feature>
<feature type="compositionally biased region" description="Basic residues" evidence="1">
    <location>
        <begin position="11"/>
        <end position="25"/>
    </location>
</feature>
<sequence>MSPIEHLTTHVPHRTPLGHHIRQRPHTPANRHDLVRALQEEWRRIPRDLIRRLRFSMKRRVLA</sequence>
<feature type="non-terminal residue" evidence="2">
    <location>
        <position position="63"/>
    </location>
</feature>
<proteinExistence type="predicted"/>
<evidence type="ECO:0000313" key="3">
    <source>
        <dbReference type="Proteomes" id="UP001519460"/>
    </source>
</evidence>
<name>A0ABD0K155_9CAEN</name>
<dbReference type="InterPro" id="IPR036397">
    <property type="entry name" value="RNaseH_sf"/>
</dbReference>
<accession>A0ABD0K155</accession>
<evidence type="ECO:0000313" key="2">
    <source>
        <dbReference type="EMBL" id="KAK7480888.1"/>
    </source>
</evidence>
<organism evidence="2 3">
    <name type="scientific">Batillaria attramentaria</name>
    <dbReference type="NCBI Taxonomy" id="370345"/>
    <lineage>
        <taxon>Eukaryota</taxon>
        <taxon>Metazoa</taxon>
        <taxon>Spiralia</taxon>
        <taxon>Lophotrochozoa</taxon>
        <taxon>Mollusca</taxon>
        <taxon>Gastropoda</taxon>
        <taxon>Caenogastropoda</taxon>
        <taxon>Sorbeoconcha</taxon>
        <taxon>Cerithioidea</taxon>
        <taxon>Batillariidae</taxon>
        <taxon>Batillaria</taxon>
    </lineage>
</organism>
<dbReference type="EMBL" id="JACVVK020000272">
    <property type="protein sequence ID" value="KAK7480888.1"/>
    <property type="molecule type" value="Genomic_DNA"/>
</dbReference>
<keyword evidence="3" id="KW-1185">Reference proteome</keyword>
<dbReference type="AlphaFoldDB" id="A0ABD0K155"/>
<evidence type="ECO:0000256" key="1">
    <source>
        <dbReference type="SAM" id="MobiDB-lite"/>
    </source>
</evidence>
<dbReference type="Proteomes" id="UP001519460">
    <property type="component" value="Unassembled WGS sequence"/>
</dbReference>
<gene>
    <name evidence="2" type="ORF">BaRGS_00027889</name>
</gene>
<protein>
    <submittedName>
        <fullName evidence="2">Uncharacterized protein</fullName>
    </submittedName>
</protein>
<dbReference type="Gene3D" id="3.30.420.10">
    <property type="entry name" value="Ribonuclease H-like superfamily/Ribonuclease H"/>
    <property type="match status" value="1"/>
</dbReference>
<reference evidence="2 3" key="1">
    <citation type="journal article" date="2023" name="Sci. Data">
        <title>Genome assembly of the Korean intertidal mud-creeper Batillaria attramentaria.</title>
        <authorList>
            <person name="Patra A.K."/>
            <person name="Ho P.T."/>
            <person name="Jun S."/>
            <person name="Lee S.J."/>
            <person name="Kim Y."/>
            <person name="Won Y.J."/>
        </authorList>
    </citation>
    <scope>NUCLEOTIDE SEQUENCE [LARGE SCALE GENOMIC DNA]</scope>
    <source>
        <strain evidence="2">Wonlab-2016</strain>
    </source>
</reference>
<comment type="caution">
    <text evidence="2">The sequence shown here is derived from an EMBL/GenBank/DDBJ whole genome shotgun (WGS) entry which is preliminary data.</text>
</comment>